<proteinExistence type="predicted"/>
<name>A0ABW6C6C2_RAHSY</name>
<evidence type="ECO:0000313" key="2">
    <source>
        <dbReference type="Proteomes" id="UP001598201"/>
    </source>
</evidence>
<sequence>MQVSNNQHVAPLPFKEFQITARKLFKRHENIALRRFNTASDDFKFVVLTLSNRRTPKLFTTSDIGKPFEDFSEYQREIIIDSMNSLSKWGRSLPNYISASDRILDI</sequence>
<dbReference type="EMBL" id="JBHUCJ010000003">
    <property type="protein sequence ID" value="MFD3222429.1"/>
    <property type="molecule type" value="Genomic_DNA"/>
</dbReference>
<dbReference type="Proteomes" id="UP001598201">
    <property type="component" value="Unassembled WGS sequence"/>
</dbReference>
<organism evidence="1 2">
    <name type="scientific">Rahnella sp. (strain Y9602)</name>
    <dbReference type="NCBI Taxonomy" id="2703885"/>
    <lineage>
        <taxon>Bacteria</taxon>
        <taxon>Pseudomonadati</taxon>
        <taxon>Pseudomonadota</taxon>
        <taxon>Gammaproteobacteria</taxon>
        <taxon>Enterobacterales</taxon>
        <taxon>Yersiniaceae</taxon>
        <taxon>Rahnella</taxon>
    </lineage>
</organism>
<accession>A0ABW6C6C2</accession>
<gene>
    <name evidence="1" type="ORF">ACFPK4_02700</name>
</gene>
<evidence type="ECO:0000313" key="1">
    <source>
        <dbReference type="EMBL" id="MFD3222429.1"/>
    </source>
</evidence>
<protein>
    <submittedName>
        <fullName evidence="1">Uncharacterized protein</fullName>
    </submittedName>
</protein>
<keyword evidence="2" id="KW-1185">Reference proteome</keyword>
<comment type="caution">
    <text evidence="1">The sequence shown here is derived from an EMBL/GenBank/DDBJ whole genome shotgun (WGS) entry which is preliminary data.</text>
</comment>
<dbReference type="RefSeq" id="WP_379671592.1">
    <property type="nucleotide sequence ID" value="NZ_JBHUCJ010000003.1"/>
</dbReference>
<reference evidence="1 2" key="1">
    <citation type="submission" date="2024-09" db="EMBL/GenBank/DDBJ databases">
        <title>Genomes of Rahnella.</title>
        <authorList>
            <person name="Mnguni F.C."/>
            <person name="Shin G.Y."/>
            <person name="Coutinho T."/>
        </authorList>
    </citation>
    <scope>NUCLEOTIDE SEQUENCE [LARGE SCALE GENOMIC DNA]</scope>
    <source>
        <strain evidence="1 2">20WA0057</strain>
    </source>
</reference>